<keyword evidence="2" id="KW-0472">Membrane</keyword>
<dbReference type="RefSeq" id="WP_168963366.1">
    <property type="nucleotide sequence ID" value="NZ_JABAEW010000038.1"/>
</dbReference>
<accession>A0A848B5S9</accession>
<dbReference type="InterPro" id="IPR045584">
    <property type="entry name" value="Pilin-like"/>
</dbReference>
<evidence type="ECO:0000256" key="1">
    <source>
        <dbReference type="ARBA" id="ARBA00022481"/>
    </source>
</evidence>
<dbReference type="NCBIfam" id="TIGR02532">
    <property type="entry name" value="IV_pilin_GFxxxE"/>
    <property type="match status" value="1"/>
</dbReference>
<reference evidence="4 5" key="1">
    <citation type="submission" date="2020-04" db="EMBL/GenBank/DDBJ databases">
        <authorList>
            <person name="Hitch T.C.A."/>
            <person name="Wylensek D."/>
            <person name="Clavel T."/>
        </authorList>
    </citation>
    <scope>NUCLEOTIDE SEQUENCE [LARGE SCALE GENOMIC DNA]</scope>
    <source>
        <strain evidence="4 5">COR2-253-APC-1A</strain>
    </source>
</reference>
<name>A0A848B5S9_9BACT</name>
<dbReference type="AlphaFoldDB" id="A0A848B5S9"/>
<comment type="caution">
    <text evidence="4">The sequence shown here is derived from an EMBL/GenBank/DDBJ whole genome shotgun (WGS) entry which is preliminary data.</text>
</comment>
<dbReference type="GO" id="GO:0015627">
    <property type="term" value="C:type II protein secretion system complex"/>
    <property type="evidence" value="ECO:0007669"/>
    <property type="project" value="InterPro"/>
</dbReference>
<keyword evidence="1" id="KW-0488">Methylation</keyword>
<dbReference type="InterPro" id="IPR012902">
    <property type="entry name" value="N_methyl_site"/>
</dbReference>
<evidence type="ECO:0000256" key="2">
    <source>
        <dbReference type="SAM" id="Phobius"/>
    </source>
</evidence>
<evidence type="ECO:0000313" key="5">
    <source>
        <dbReference type="Proteomes" id="UP000576225"/>
    </source>
</evidence>
<dbReference type="Proteomes" id="UP000576225">
    <property type="component" value="Unassembled WGS sequence"/>
</dbReference>
<protein>
    <submittedName>
        <fullName evidence="4">DUF1559 domain-containing protein</fullName>
    </submittedName>
</protein>
<gene>
    <name evidence="4" type="ORF">HF882_16335</name>
</gene>
<keyword evidence="2" id="KW-0812">Transmembrane</keyword>
<dbReference type="PRINTS" id="PR00813">
    <property type="entry name" value="BCTERIALGSPG"/>
</dbReference>
<dbReference type="EMBL" id="JABAEW010000038">
    <property type="protein sequence ID" value="NMD88156.1"/>
    <property type="molecule type" value="Genomic_DNA"/>
</dbReference>
<dbReference type="PANTHER" id="PTHR30093">
    <property type="entry name" value="GENERAL SECRETION PATHWAY PROTEIN G"/>
    <property type="match status" value="1"/>
</dbReference>
<dbReference type="PANTHER" id="PTHR30093:SF2">
    <property type="entry name" value="TYPE II SECRETION SYSTEM PROTEIN H"/>
    <property type="match status" value="1"/>
</dbReference>
<dbReference type="GO" id="GO:0015628">
    <property type="term" value="P:protein secretion by the type II secretion system"/>
    <property type="evidence" value="ECO:0007669"/>
    <property type="project" value="InterPro"/>
</dbReference>
<proteinExistence type="predicted"/>
<organism evidence="4 5">
    <name type="scientific">Victivallis vadensis</name>
    <dbReference type="NCBI Taxonomy" id="172901"/>
    <lineage>
        <taxon>Bacteria</taxon>
        <taxon>Pseudomonadati</taxon>
        <taxon>Lentisphaerota</taxon>
        <taxon>Lentisphaeria</taxon>
        <taxon>Victivallales</taxon>
        <taxon>Victivallaceae</taxon>
        <taxon>Victivallis</taxon>
    </lineage>
</organism>
<dbReference type="InterPro" id="IPR011453">
    <property type="entry name" value="DUF1559"/>
</dbReference>
<sequence length="266" mass="29238">MKPSFTPAATLPSRTSVPATGQRRPFTLIELLVVIAIIAILAGMLLPALNKARESGRSASCMNNLKSITGTALLYAGDNHDFMPPASGNAGDGSTWVCPREPWISSDFVHCFWVYTTSRYAGEQWTGGQAPAKIYQCPSEPDEIYRHTNHPDIPVSNYGYYQRLGAPTSWSADNVMRKLTRNRAPSRTGIITDLKAKSCDRTTFMRLGTTDDFMSASFGYAPRHSSGSNAGFADGHVAHLNYHAPIVTDGEVYPLAWADFNRDIWK</sequence>
<dbReference type="SUPFAM" id="SSF54523">
    <property type="entry name" value="Pili subunits"/>
    <property type="match status" value="1"/>
</dbReference>
<dbReference type="Pfam" id="PF07596">
    <property type="entry name" value="SBP_bac_10"/>
    <property type="match status" value="1"/>
</dbReference>
<evidence type="ECO:0000259" key="3">
    <source>
        <dbReference type="Pfam" id="PF07596"/>
    </source>
</evidence>
<dbReference type="Gene3D" id="3.30.700.10">
    <property type="entry name" value="Glycoprotein, Type 4 Pilin"/>
    <property type="match status" value="1"/>
</dbReference>
<feature type="domain" description="DUF1559" evidence="3">
    <location>
        <begin position="51"/>
        <end position="156"/>
    </location>
</feature>
<feature type="transmembrane region" description="Helical" evidence="2">
    <location>
        <begin position="26"/>
        <end position="49"/>
    </location>
</feature>
<evidence type="ECO:0000313" key="4">
    <source>
        <dbReference type="EMBL" id="NMD88156.1"/>
    </source>
</evidence>
<dbReference type="Pfam" id="PF07963">
    <property type="entry name" value="N_methyl"/>
    <property type="match status" value="1"/>
</dbReference>
<dbReference type="InterPro" id="IPR000983">
    <property type="entry name" value="Bac_GSPG_pilin"/>
</dbReference>
<keyword evidence="2" id="KW-1133">Transmembrane helix</keyword>